<sequence length="94" mass="11049">MEAQEFGNTYRTRNIWLVRFVDINVPLVPCLELNGTHYPHLISRAWIFIYKITLMMNTSSQTLTLISQRCLLHVIYPYPLLIILRSKVYGEIHG</sequence>
<proteinExistence type="predicted"/>
<reference evidence="1" key="1">
    <citation type="submission" date="2014-05" db="EMBL/GenBank/DDBJ databases">
        <authorList>
            <person name="Chronopoulou M."/>
        </authorList>
    </citation>
    <scope>NUCLEOTIDE SEQUENCE</scope>
    <source>
        <tissue evidence="1">Whole organism</tissue>
    </source>
</reference>
<dbReference type="EMBL" id="HACA01010609">
    <property type="protein sequence ID" value="CDW27970.1"/>
    <property type="molecule type" value="Transcribed_RNA"/>
</dbReference>
<evidence type="ECO:0000313" key="1">
    <source>
        <dbReference type="EMBL" id="CDW27970.1"/>
    </source>
</evidence>
<name>A0A0K2TQ76_LEPSM</name>
<dbReference type="AlphaFoldDB" id="A0A0K2TQ76"/>
<accession>A0A0K2TQ76</accession>
<organism evidence="1">
    <name type="scientific">Lepeophtheirus salmonis</name>
    <name type="common">Salmon louse</name>
    <name type="synonym">Caligus salmonis</name>
    <dbReference type="NCBI Taxonomy" id="72036"/>
    <lineage>
        <taxon>Eukaryota</taxon>
        <taxon>Metazoa</taxon>
        <taxon>Ecdysozoa</taxon>
        <taxon>Arthropoda</taxon>
        <taxon>Crustacea</taxon>
        <taxon>Multicrustacea</taxon>
        <taxon>Hexanauplia</taxon>
        <taxon>Copepoda</taxon>
        <taxon>Siphonostomatoida</taxon>
        <taxon>Caligidae</taxon>
        <taxon>Lepeophtheirus</taxon>
    </lineage>
</organism>
<protein>
    <submittedName>
        <fullName evidence="1">Uncharacterized protein</fullName>
    </submittedName>
</protein>